<proteinExistence type="predicted"/>
<dbReference type="AlphaFoldDB" id="A0A9N9P8I8"/>
<gene>
    <name evidence="2" type="ORF">DERYTH_LOCUS21817</name>
</gene>
<feature type="non-terminal residue" evidence="2">
    <location>
        <position position="65"/>
    </location>
</feature>
<evidence type="ECO:0000313" key="2">
    <source>
        <dbReference type="EMBL" id="CAG8793077.1"/>
    </source>
</evidence>
<feature type="region of interest" description="Disordered" evidence="1">
    <location>
        <begin position="1"/>
        <end position="65"/>
    </location>
</feature>
<evidence type="ECO:0000256" key="1">
    <source>
        <dbReference type="SAM" id="MobiDB-lite"/>
    </source>
</evidence>
<comment type="caution">
    <text evidence="2">The sequence shown here is derived from an EMBL/GenBank/DDBJ whole genome shotgun (WGS) entry which is preliminary data.</text>
</comment>
<protein>
    <submittedName>
        <fullName evidence="2">3942_t:CDS:1</fullName>
    </submittedName>
</protein>
<evidence type="ECO:0000313" key="3">
    <source>
        <dbReference type="Proteomes" id="UP000789405"/>
    </source>
</evidence>
<organism evidence="2 3">
    <name type="scientific">Dentiscutata erythropus</name>
    <dbReference type="NCBI Taxonomy" id="1348616"/>
    <lineage>
        <taxon>Eukaryota</taxon>
        <taxon>Fungi</taxon>
        <taxon>Fungi incertae sedis</taxon>
        <taxon>Mucoromycota</taxon>
        <taxon>Glomeromycotina</taxon>
        <taxon>Glomeromycetes</taxon>
        <taxon>Diversisporales</taxon>
        <taxon>Gigasporaceae</taxon>
        <taxon>Dentiscutata</taxon>
    </lineage>
</organism>
<dbReference type="EMBL" id="CAJVPY010028698">
    <property type="protein sequence ID" value="CAG8793077.1"/>
    <property type="molecule type" value="Genomic_DNA"/>
</dbReference>
<feature type="compositionally biased region" description="Polar residues" evidence="1">
    <location>
        <begin position="22"/>
        <end position="57"/>
    </location>
</feature>
<name>A0A9N9P8I8_9GLOM</name>
<reference evidence="2" key="1">
    <citation type="submission" date="2021-06" db="EMBL/GenBank/DDBJ databases">
        <authorList>
            <person name="Kallberg Y."/>
            <person name="Tangrot J."/>
            <person name="Rosling A."/>
        </authorList>
    </citation>
    <scope>NUCLEOTIDE SEQUENCE</scope>
    <source>
        <strain evidence="2">MA453B</strain>
    </source>
</reference>
<sequence length="65" mass="7312">TMNVNELITNNNIFTNTPNNLDESSNASNSDFSLPSYQSNELLSSPSIRPNRTYSTKSKSRNKKE</sequence>
<feature type="non-terminal residue" evidence="2">
    <location>
        <position position="1"/>
    </location>
</feature>
<feature type="compositionally biased region" description="Low complexity" evidence="1">
    <location>
        <begin position="1"/>
        <end position="21"/>
    </location>
</feature>
<keyword evidence="3" id="KW-1185">Reference proteome</keyword>
<dbReference type="Proteomes" id="UP000789405">
    <property type="component" value="Unassembled WGS sequence"/>
</dbReference>
<accession>A0A9N9P8I8</accession>